<dbReference type="GO" id="GO:0008047">
    <property type="term" value="F:enzyme activator activity"/>
    <property type="evidence" value="ECO:0007669"/>
    <property type="project" value="InterPro"/>
</dbReference>
<dbReference type="PRINTS" id="PR00128">
    <property type="entry name" value="COLIPASE"/>
</dbReference>
<dbReference type="GO" id="GO:0016042">
    <property type="term" value="P:lipid catabolic process"/>
    <property type="evidence" value="ECO:0007669"/>
    <property type="project" value="InterPro"/>
</dbReference>
<dbReference type="PROSITE" id="PS51342">
    <property type="entry name" value="COLIPASE_2"/>
    <property type="match status" value="1"/>
</dbReference>
<comment type="caution">
    <text evidence="1">The sequence shown here is derived from an EMBL/GenBank/DDBJ whole genome shotgun (WGS) entry which is preliminary data.</text>
</comment>
<dbReference type="InterPro" id="IPR001981">
    <property type="entry name" value="Colipase"/>
</dbReference>
<reference evidence="1" key="1">
    <citation type="submission" date="2020-03" db="EMBL/GenBank/DDBJ databases">
        <title>Studies in the Genomics of Life Span.</title>
        <authorList>
            <person name="Glass D."/>
        </authorList>
    </citation>
    <scope>NUCLEOTIDE SEQUENCE</scope>
    <source>
        <strain evidence="1">SUZIE</strain>
        <tissue evidence="1">Muscle</tissue>
    </source>
</reference>
<organism evidence="1 2">
    <name type="scientific">Sciurus carolinensis</name>
    <name type="common">Eastern gray squirrel</name>
    <dbReference type="NCBI Taxonomy" id="30640"/>
    <lineage>
        <taxon>Eukaryota</taxon>
        <taxon>Metazoa</taxon>
        <taxon>Chordata</taxon>
        <taxon>Craniata</taxon>
        <taxon>Vertebrata</taxon>
        <taxon>Euteleostomi</taxon>
        <taxon>Mammalia</taxon>
        <taxon>Eutheria</taxon>
        <taxon>Euarchontoglires</taxon>
        <taxon>Glires</taxon>
        <taxon>Rodentia</taxon>
        <taxon>Sciuromorpha</taxon>
        <taxon>Sciuridae</taxon>
        <taxon>Sciurinae</taxon>
        <taxon>Sciurini</taxon>
        <taxon>Sciurus</taxon>
    </lineage>
</organism>
<dbReference type="GO" id="GO:0005576">
    <property type="term" value="C:extracellular region"/>
    <property type="evidence" value="ECO:0007669"/>
    <property type="project" value="InterPro"/>
</dbReference>
<dbReference type="Gene3D" id="2.10.80.10">
    <property type="entry name" value="Lipase, subunit A"/>
    <property type="match status" value="1"/>
</dbReference>
<evidence type="ECO:0000313" key="2">
    <source>
        <dbReference type="Proteomes" id="UP001166674"/>
    </source>
</evidence>
<accession>A0AA41MY16</accession>
<gene>
    <name evidence="1" type="ORF">SUZIE_156490</name>
</gene>
<proteinExistence type="predicted"/>
<sequence>RCSHHSECFSDCCLMDLNLGGAFCAAKARKNMACLPQTKGATNIICPCKMGLTCSSKDMMCPRRCHLI</sequence>
<name>A0AA41MY16_SCICA</name>
<dbReference type="AlphaFoldDB" id="A0AA41MY16"/>
<protein>
    <submittedName>
        <fullName evidence="1">Colipase-like protein 2</fullName>
    </submittedName>
</protein>
<dbReference type="EMBL" id="JAATJV010371099">
    <property type="protein sequence ID" value="MBZ3880148.1"/>
    <property type="molecule type" value="Genomic_DNA"/>
</dbReference>
<keyword evidence="2" id="KW-1185">Reference proteome</keyword>
<feature type="non-terminal residue" evidence="1">
    <location>
        <position position="1"/>
    </location>
</feature>
<evidence type="ECO:0000313" key="1">
    <source>
        <dbReference type="EMBL" id="MBZ3880148.1"/>
    </source>
</evidence>
<dbReference type="GO" id="GO:0007586">
    <property type="term" value="P:digestion"/>
    <property type="evidence" value="ECO:0007669"/>
    <property type="project" value="InterPro"/>
</dbReference>
<dbReference type="Proteomes" id="UP001166674">
    <property type="component" value="Unassembled WGS sequence"/>
</dbReference>